<comment type="caution">
    <text evidence="2">The sequence shown here is derived from an EMBL/GenBank/DDBJ whole genome shotgun (WGS) entry which is preliminary data.</text>
</comment>
<sequence length="203" mass="21423">MGLVPEKLTEPEGEGGESVAMGGAKLAQHHQIHAGYCNVGGGRGGRPKTGVGVLNEVAVGVLGVKSAVIVREGADDGQLWSGIEGLVDLGGTEADPETVGVPVADALDVKAYAPKSTSPVARVNAGRLVIKRKSHTAENRREHGVNELVDGVVVGVVLKVQIQKLVDFIAGDWSKHVRHVGQKEGEVTQPRRQVHPERGQRWP</sequence>
<reference evidence="2 3" key="1">
    <citation type="journal article" date="2015" name="Genome Biol. Evol.">
        <title>Comparative Genomics of a Bacterivorous Green Alga Reveals Evolutionary Causalities and Consequences of Phago-Mixotrophic Mode of Nutrition.</title>
        <authorList>
            <person name="Burns J.A."/>
            <person name="Paasch A."/>
            <person name="Narechania A."/>
            <person name="Kim E."/>
        </authorList>
    </citation>
    <scope>NUCLEOTIDE SEQUENCE [LARGE SCALE GENOMIC DNA]</scope>
    <source>
        <strain evidence="2 3">PLY_AMNH</strain>
    </source>
</reference>
<feature type="compositionally biased region" description="Basic and acidic residues" evidence="1">
    <location>
        <begin position="194"/>
        <end position="203"/>
    </location>
</feature>
<organism evidence="2 3">
    <name type="scientific">Cymbomonas tetramitiformis</name>
    <dbReference type="NCBI Taxonomy" id="36881"/>
    <lineage>
        <taxon>Eukaryota</taxon>
        <taxon>Viridiplantae</taxon>
        <taxon>Chlorophyta</taxon>
        <taxon>Pyramimonadophyceae</taxon>
        <taxon>Pyramimonadales</taxon>
        <taxon>Pyramimonadaceae</taxon>
        <taxon>Cymbomonas</taxon>
    </lineage>
</organism>
<accession>A0AAE0G8D4</accession>
<evidence type="ECO:0000313" key="2">
    <source>
        <dbReference type="EMBL" id="KAK3273472.1"/>
    </source>
</evidence>
<dbReference type="Proteomes" id="UP001190700">
    <property type="component" value="Unassembled WGS sequence"/>
</dbReference>
<dbReference type="AlphaFoldDB" id="A0AAE0G8D4"/>
<keyword evidence="3" id="KW-1185">Reference proteome</keyword>
<proteinExistence type="predicted"/>
<gene>
    <name evidence="2" type="ORF">CYMTET_18288</name>
</gene>
<name>A0AAE0G8D4_9CHLO</name>
<feature type="region of interest" description="Disordered" evidence="1">
    <location>
        <begin position="180"/>
        <end position="203"/>
    </location>
</feature>
<evidence type="ECO:0000256" key="1">
    <source>
        <dbReference type="SAM" id="MobiDB-lite"/>
    </source>
</evidence>
<evidence type="ECO:0000313" key="3">
    <source>
        <dbReference type="Proteomes" id="UP001190700"/>
    </source>
</evidence>
<dbReference type="EMBL" id="LGRX02008452">
    <property type="protein sequence ID" value="KAK3273472.1"/>
    <property type="molecule type" value="Genomic_DNA"/>
</dbReference>
<protein>
    <submittedName>
        <fullName evidence="2">Uncharacterized protein</fullName>
    </submittedName>
</protein>